<dbReference type="EMBL" id="CP108253">
    <property type="protein sequence ID" value="WTU38275.1"/>
    <property type="molecule type" value="Genomic_DNA"/>
</dbReference>
<accession>A0AAU2GTS3</accession>
<feature type="region of interest" description="Disordered" evidence="1">
    <location>
        <begin position="195"/>
        <end position="215"/>
    </location>
</feature>
<protein>
    <submittedName>
        <fullName evidence="2">ISAzo13 family transposase</fullName>
    </submittedName>
</protein>
<name>A0AAU2GTS3_9ACTN</name>
<dbReference type="InterPro" id="IPR011518">
    <property type="entry name" value="Transposase_36"/>
</dbReference>
<evidence type="ECO:0000313" key="2">
    <source>
        <dbReference type="EMBL" id="WTU38275.1"/>
    </source>
</evidence>
<evidence type="ECO:0000256" key="1">
    <source>
        <dbReference type="SAM" id="MobiDB-lite"/>
    </source>
</evidence>
<reference evidence="2" key="1">
    <citation type="submission" date="2022-10" db="EMBL/GenBank/DDBJ databases">
        <title>The complete genomes of actinobacterial strains from the NBC collection.</title>
        <authorList>
            <person name="Joergensen T.S."/>
            <person name="Alvarez Arevalo M."/>
            <person name="Sterndorff E.B."/>
            <person name="Faurdal D."/>
            <person name="Vuksanovic O."/>
            <person name="Mourched A.-S."/>
            <person name="Charusanti P."/>
            <person name="Shaw S."/>
            <person name="Blin K."/>
            <person name="Weber T."/>
        </authorList>
    </citation>
    <scope>NUCLEOTIDE SEQUENCE</scope>
    <source>
        <strain evidence="2">NBC_00060</strain>
    </source>
</reference>
<sequence>MIPDEVLAILDVKFAVVLPHLDERQRRLYLASEAEALGHGGSTAVARVAEVSESTIARGRGELADGAESLGRVRRPGGGRKSAAERDPGLVAALELLIEPRELGDPVSPLRWTTASLRDLSRELNDAGHPVSVPVVGGLLRSMGFSLRGMAKTRAGSQVPDRDAQFRHINAAAERFLAEGMPVVSVDAKQKEPIGDFARPGRTYRPRGKPITAPDHDFIDSDTPVAIPYGIYELGRDSGWVNVGTDRNTAAFAVESPHRWWKAQGILDYPGADRLLVTADAGGANSADSRLFKMGLAGLADECGLSITVMHFPPGTSKWNKVEHRLFSRITHSLRGEPLTSYEVLLETISATRTTTGLTVKAMLDENSYPTGRVLSRAERKSADRRVEREEFHGEWNYTIVPQSPDQQLAAVPYDESGPPVPAEATFLLTHPALTGLTREVFDELVLQLEPCRQALAETQRQREGRDRRGRNPGFGILDHRHRVLVALLRSRNTVTLTLMGKILGRDRNTLSYHAMTSRPLLAFAGNDLTPTLTPRTHPPRTLEALKSVIEHHDNEIKPSSS</sequence>
<gene>
    <name evidence="2" type="ORF">OHV25_01125</name>
</gene>
<dbReference type="AlphaFoldDB" id="A0AAU2GTS3"/>
<dbReference type="Pfam" id="PF07592">
    <property type="entry name" value="DDE_Tnp_ISAZ013"/>
    <property type="match status" value="1"/>
</dbReference>
<dbReference type="NCBIfam" id="NF033519">
    <property type="entry name" value="transpos_ISAzo13"/>
    <property type="match status" value="1"/>
</dbReference>
<proteinExistence type="predicted"/>
<organism evidence="2">
    <name type="scientific">Streptomyces sp. NBC_00060</name>
    <dbReference type="NCBI Taxonomy" id="2975636"/>
    <lineage>
        <taxon>Bacteria</taxon>
        <taxon>Bacillati</taxon>
        <taxon>Actinomycetota</taxon>
        <taxon>Actinomycetes</taxon>
        <taxon>Kitasatosporales</taxon>
        <taxon>Streptomycetaceae</taxon>
        <taxon>Streptomyces</taxon>
    </lineage>
</organism>